<dbReference type="PANTHER" id="PTHR14957">
    <property type="entry name" value="UBIQUITIN-LIKE-CONJUGATING ENZYME ATG10"/>
    <property type="match status" value="1"/>
</dbReference>
<evidence type="ECO:0000256" key="6">
    <source>
        <dbReference type="ARBA" id="ARBA00029833"/>
    </source>
</evidence>
<dbReference type="RefSeq" id="XP_006814594.1">
    <property type="nucleotide sequence ID" value="XM_006814531.1"/>
</dbReference>
<dbReference type="InterPro" id="IPR007135">
    <property type="entry name" value="Atg3/Atg10"/>
</dbReference>
<keyword evidence="3" id="KW-0808">Transferase</keyword>
<dbReference type="Pfam" id="PF03987">
    <property type="entry name" value="Autophagy_act_C"/>
    <property type="match status" value="1"/>
</dbReference>
<keyword evidence="5" id="KW-0072">Autophagy</keyword>
<organism evidence="7 8">
    <name type="scientific">Saccoglossus kowalevskii</name>
    <name type="common">Acorn worm</name>
    <dbReference type="NCBI Taxonomy" id="10224"/>
    <lineage>
        <taxon>Eukaryota</taxon>
        <taxon>Metazoa</taxon>
        <taxon>Hemichordata</taxon>
        <taxon>Enteropneusta</taxon>
        <taxon>Harrimaniidae</taxon>
        <taxon>Saccoglossus</taxon>
    </lineage>
</organism>
<evidence type="ECO:0000256" key="3">
    <source>
        <dbReference type="ARBA" id="ARBA00022679"/>
    </source>
</evidence>
<keyword evidence="7" id="KW-1185">Reference proteome</keyword>
<evidence type="ECO:0000256" key="1">
    <source>
        <dbReference type="ARBA" id="ARBA00005696"/>
    </source>
</evidence>
<reference evidence="8" key="1">
    <citation type="submission" date="2025-08" db="UniProtKB">
        <authorList>
            <consortium name="RefSeq"/>
        </authorList>
    </citation>
    <scope>IDENTIFICATION</scope>
    <source>
        <tissue evidence="8">Testes</tissue>
    </source>
</reference>
<keyword evidence="4" id="KW-0833">Ubl conjugation pathway</keyword>
<protein>
    <recommendedName>
        <fullName evidence="2">Ubiquitin-like-conjugating enzyme ATG10</fullName>
    </recommendedName>
    <alternativeName>
        <fullName evidence="6">Autophagy-related protein 10</fullName>
    </alternativeName>
</protein>
<sequence>MATGTISWVKFKKDAVEFIKRSEELRDSWEFMVLQEEPGKEILMKKHVYRKMKKNCSDECKEETITMTTTDGELGLSSDSDDSLFEECRALQSSSLSGLCSYEYHIIYSDSYSLPVLYFNSYKEDGRLLTLDEIWENIPCLYQTHVKEEKWSFVTQQDHPILCRPFYQLHPCHTADVMRNVPLDWSK</sequence>
<evidence type="ECO:0000313" key="7">
    <source>
        <dbReference type="Proteomes" id="UP000694865"/>
    </source>
</evidence>
<comment type="similarity">
    <text evidence="1">Belongs to the ATG10 family.</text>
</comment>
<name>A0ABM0M3K3_SACKO</name>
<dbReference type="Gene3D" id="3.30.1460.50">
    <property type="match status" value="1"/>
</dbReference>
<dbReference type="PANTHER" id="PTHR14957:SF1">
    <property type="entry name" value="UBIQUITIN-LIKE-CONJUGATING ENZYME ATG10"/>
    <property type="match status" value="1"/>
</dbReference>
<gene>
    <name evidence="8" type="primary">LOC100374111</name>
</gene>
<proteinExistence type="inferred from homology"/>
<accession>A0ABM0M3K3</accession>
<dbReference type="Proteomes" id="UP000694865">
    <property type="component" value="Unplaced"/>
</dbReference>
<evidence type="ECO:0000256" key="2">
    <source>
        <dbReference type="ARBA" id="ARBA00021099"/>
    </source>
</evidence>
<evidence type="ECO:0000256" key="5">
    <source>
        <dbReference type="ARBA" id="ARBA00023006"/>
    </source>
</evidence>
<dbReference type="GeneID" id="100374111"/>
<evidence type="ECO:0000313" key="8">
    <source>
        <dbReference type="RefSeq" id="XP_006814594.1"/>
    </source>
</evidence>
<evidence type="ECO:0000256" key="4">
    <source>
        <dbReference type="ARBA" id="ARBA00022786"/>
    </source>
</evidence>